<evidence type="ECO:0000256" key="13">
    <source>
        <dbReference type="SAM" id="MobiDB-lite"/>
    </source>
</evidence>
<feature type="binding site" evidence="12">
    <location>
        <position position="54"/>
    </location>
    <ligand>
        <name>ATP</name>
        <dbReference type="ChEBI" id="CHEBI:30616"/>
    </ligand>
</feature>
<dbReference type="PROSITE" id="PS50011">
    <property type="entry name" value="PROTEIN_KINASE_DOM"/>
    <property type="match status" value="1"/>
</dbReference>
<keyword evidence="6" id="KW-0808">Transferase</keyword>
<dbReference type="FunFam" id="1.10.510.10:FF:000394">
    <property type="entry name" value="Serine/threonine-protein kinase HSL1"/>
    <property type="match status" value="1"/>
</dbReference>
<keyword evidence="8 15" id="KW-0418">Kinase</keyword>
<dbReference type="SMART" id="SM00220">
    <property type="entry name" value="S_TKc"/>
    <property type="match status" value="1"/>
</dbReference>
<feature type="compositionally biased region" description="Basic and acidic residues" evidence="13">
    <location>
        <begin position="599"/>
        <end position="610"/>
    </location>
</feature>
<evidence type="ECO:0000256" key="1">
    <source>
        <dbReference type="ARBA" id="ARBA00004266"/>
    </source>
</evidence>
<dbReference type="CDD" id="cd14081">
    <property type="entry name" value="STKc_BRSK1_2"/>
    <property type="match status" value="1"/>
</dbReference>
<dbReference type="PROSITE" id="PS00107">
    <property type="entry name" value="PROTEIN_KINASE_ATP"/>
    <property type="match status" value="1"/>
</dbReference>
<evidence type="ECO:0000256" key="4">
    <source>
        <dbReference type="ARBA" id="ARBA00022527"/>
    </source>
</evidence>
<evidence type="ECO:0000256" key="8">
    <source>
        <dbReference type="ARBA" id="ARBA00022777"/>
    </source>
</evidence>
<feature type="compositionally biased region" description="Low complexity" evidence="13">
    <location>
        <begin position="633"/>
        <end position="653"/>
    </location>
</feature>
<dbReference type="PANTHER" id="PTHR24346:SF110">
    <property type="entry name" value="NON-SPECIFIC SERINE_THREONINE PROTEIN KINASE"/>
    <property type="match status" value="1"/>
</dbReference>
<evidence type="ECO:0000256" key="7">
    <source>
        <dbReference type="ARBA" id="ARBA00022741"/>
    </source>
</evidence>
<evidence type="ECO:0000256" key="10">
    <source>
        <dbReference type="ARBA" id="ARBA00047899"/>
    </source>
</evidence>
<evidence type="ECO:0000256" key="5">
    <source>
        <dbReference type="ARBA" id="ARBA00022553"/>
    </source>
</evidence>
<dbReference type="Proteomes" id="UP001219525">
    <property type="component" value="Unassembled WGS sequence"/>
</dbReference>
<reference evidence="15" key="1">
    <citation type="submission" date="2023-03" db="EMBL/GenBank/DDBJ databases">
        <title>Massive genome expansion in bonnet fungi (Mycena s.s.) driven by repeated elements and novel gene families across ecological guilds.</title>
        <authorList>
            <consortium name="Lawrence Berkeley National Laboratory"/>
            <person name="Harder C.B."/>
            <person name="Miyauchi S."/>
            <person name="Viragh M."/>
            <person name="Kuo A."/>
            <person name="Thoen E."/>
            <person name="Andreopoulos B."/>
            <person name="Lu D."/>
            <person name="Skrede I."/>
            <person name="Drula E."/>
            <person name="Henrissat B."/>
            <person name="Morin E."/>
            <person name="Kohler A."/>
            <person name="Barry K."/>
            <person name="LaButti K."/>
            <person name="Morin E."/>
            <person name="Salamov A."/>
            <person name="Lipzen A."/>
            <person name="Mereny Z."/>
            <person name="Hegedus B."/>
            <person name="Baldrian P."/>
            <person name="Stursova M."/>
            <person name="Weitz H."/>
            <person name="Taylor A."/>
            <person name="Grigoriev I.V."/>
            <person name="Nagy L.G."/>
            <person name="Martin F."/>
            <person name="Kauserud H."/>
        </authorList>
    </citation>
    <scope>NUCLEOTIDE SEQUENCE</scope>
    <source>
        <strain evidence="15">9144</strain>
    </source>
</reference>
<comment type="catalytic activity">
    <reaction evidence="10">
        <text>L-threonyl-[protein] + ATP = O-phospho-L-threonyl-[protein] + ADP + H(+)</text>
        <dbReference type="Rhea" id="RHEA:46608"/>
        <dbReference type="Rhea" id="RHEA-COMP:11060"/>
        <dbReference type="Rhea" id="RHEA-COMP:11605"/>
        <dbReference type="ChEBI" id="CHEBI:15378"/>
        <dbReference type="ChEBI" id="CHEBI:30013"/>
        <dbReference type="ChEBI" id="CHEBI:30616"/>
        <dbReference type="ChEBI" id="CHEBI:61977"/>
        <dbReference type="ChEBI" id="CHEBI:456216"/>
        <dbReference type="EC" id="2.7.11.1"/>
    </reaction>
</comment>
<dbReference type="EMBL" id="JARJCW010000005">
    <property type="protein sequence ID" value="KAJ7224354.1"/>
    <property type="molecule type" value="Genomic_DNA"/>
</dbReference>
<feature type="compositionally biased region" description="Low complexity" evidence="13">
    <location>
        <begin position="577"/>
        <end position="591"/>
    </location>
</feature>
<dbReference type="InterPro" id="IPR008271">
    <property type="entry name" value="Ser/Thr_kinase_AS"/>
</dbReference>
<evidence type="ECO:0000256" key="2">
    <source>
        <dbReference type="ARBA" id="ARBA00010791"/>
    </source>
</evidence>
<dbReference type="EC" id="2.7.11.1" evidence="3"/>
<dbReference type="GO" id="GO:0004674">
    <property type="term" value="F:protein serine/threonine kinase activity"/>
    <property type="evidence" value="ECO:0007669"/>
    <property type="project" value="UniProtKB-KW"/>
</dbReference>
<keyword evidence="7 12" id="KW-0547">Nucleotide-binding</keyword>
<sequence length="793" mass="88192">MSSLQIPRLPRRNVGAEDPKRIGLWKIGRTIGSGSSGRVRVARNSKTGKYAAVKIVSKSIFDSTTSLHHLGADAEHSRLYLEREIVVMKLIDHPNIMRLYDVWETSTELYLILEYVKGGELFEHLCKEGRLPTEEALGYFQQIIAAVDYCHQFNIAHRDLKPENILLDEDYNVKIADFGMAAWQANGMLHTSCGSPHYAAPEVVSAKEYNGSAADIWSCGVILYVLLAGQLPFDDEDLGALLGKVKNGAFDMPEDIDLLAQDLIRKMLAVNTEDRITMQELLMHPFYTSIKPKAVNPQIPALDRIARPIGSLASIDPDIFANLRTLWHGTPDADIIESLRDGERNWQKGVYYLLLEYRNRHFEDCDEEEQLAIRARRKNKKKAATLPVAISEEPDLDAFHSSLPPRDGPPTPRRAARSGAYSSSCESFAEQRLPAIKLCSATPSPQLGSTETPTVDPLNLPPLSVPELGDSKMQAFFHQIVDHLNALQARTGLDPESHFAPPNLNLRTEYFGGMQLPGTTPPSTPNIIPFDGCTGGGSATSIGTRPLSVRRKIRPFRPVVDTSSCNKENVNDCSTEVGSSSIVKKSSLRSGNGRQPGSDAKKVQIVEPTHKTRKLHSSKLKKRKASPTSPVFSDASSSFTLPSPSLSSPVSSSPKHRWLGAVFNFKPITYALSSFHDIPTTRNECRRLLMEMDVRVVLEDMEGPGVLKCRLEETTDPNGFMSVIKAAKFRVEMQRFFDDSTMTENASLLIVHEKGSVESFKEVCKRLRREWDMDHLDALHNPRHAINTVAHTL</sequence>
<evidence type="ECO:0000313" key="15">
    <source>
        <dbReference type="EMBL" id="KAJ7224354.1"/>
    </source>
</evidence>
<evidence type="ECO:0000313" key="16">
    <source>
        <dbReference type="Proteomes" id="UP001219525"/>
    </source>
</evidence>
<feature type="region of interest" description="Disordered" evidence="13">
    <location>
        <begin position="395"/>
        <end position="420"/>
    </location>
</feature>
<dbReference type="Pfam" id="PF00069">
    <property type="entry name" value="Pkinase"/>
    <property type="match status" value="1"/>
</dbReference>
<comment type="caution">
    <text evidence="15">The sequence shown here is derived from an EMBL/GenBank/DDBJ whole genome shotgun (WGS) entry which is preliminary data.</text>
</comment>
<keyword evidence="9 12" id="KW-0067">ATP-binding</keyword>
<keyword evidence="16" id="KW-1185">Reference proteome</keyword>
<comment type="similarity">
    <text evidence="2">Belongs to the protein kinase superfamily. CAMK Ser/Thr protein kinase family. NIM1 subfamily.</text>
</comment>
<evidence type="ECO:0000256" key="3">
    <source>
        <dbReference type="ARBA" id="ARBA00012513"/>
    </source>
</evidence>
<keyword evidence="5" id="KW-0597">Phosphoprotein</keyword>
<dbReference type="GO" id="GO:0005940">
    <property type="term" value="C:septin ring"/>
    <property type="evidence" value="ECO:0007669"/>
    <property type="project" value="UniProtKB-ARBA"/>
</dbReference>
<dbReference type="PANTHER" id="PTHR24346">
    <property type="entry name" value="MAP/MICROTUBULE AFFINITY-REGULATING KINASE"/>
    <property type="match status" value="1"/>
</dbReference>
<feature type="compositionally biased region" description="Basic residues" evidence="13">
    <location>
        <begin position="611"/>
        <end position="625"/>
    </location>
</feature>
<feature type="region of interest" description="Disordered" evidence="13">
    <location>
        <begin position="564"/>
        <end position="654"/>
    </location>
</feature>
<protein>
    <recommendedName>
        <fullName evidence="3">non-specific serine/threonine protein kinase</fullName>
        <ecNumber evidence="3">2.7.11.1</ecNumber>
    </recommendedName>
</protein>
<name>A0AAD6YN77_9AGAR</name>
<proteinExistence type="inferred from homology"/>
<dbReference type="PROSITE" id="PS00108">
    <property type="entry name" value="PROTEIN_KINASE_ST"/>
    <property type="match status" value="1"/>
</dbReference>
<evidence type="ECO:0000256" key="11">
    <source>
        <dbReference type="ARBA" id="ARBA00048679"/>
    </source>
</evidence>
<dbReference type="GO" id="GO:0035556">
    <property type="term" value="P:intracellular signal transduction"/>
    <property type="evidence" value="ECO:0007669"/>
    <property type="project" value="TreeGrafter"/>
</dbReference>
<dbReference type="SUPFAM" id="SSF56112">
    <property type="entry name" value="Protein kinase-like (PK-like)"/>
    <property type="match status" value="1"/>
</dbReference>
<dbReference type="InterPro" id="IPR017441">
    <property type="entry name" value="Protein_kinase_ATP_BS"/>
</dbReference>
<keyword evidence="4" id="KW-0723">Serine/threonine-protein kinase</keyword>
<evidence type="ECO:0000259" key="14">
    <source>
        <dbReference type="PROSITE" id="PS50011"/>
    </source>
</evidence>
<evidence type="ECO:0000256" key="9">
    <source>
        <dbReference type="ARBA" id="ARBA00022840"/>
    </source>
</evidence>
<dbReference type="InterPro" id="IPR011009">
    <property type="entry name" value="Kinase-like_dom_sf"/>
</dbReference>
<comment type="subcellular location">
    <subcellularLocation>
        <location evidence="1">Bud neck</location>
    </subcellularLocation>
</comment>
<dbReference type="AlphaFoldDB" id="A0AAD6YN77"/>
<comment type="catalytic activity">
    <reaction evidence="11">
        <text>L-seryl-[protein] + ATP = O-phospho-L-seryl-[protein] + ADP + H(+)</text>
        <dbReference type="Rhea" id="RHEA:17989"/>
        <dbReference type="Rhea" id="RHEA-COMP:9863"/>
        <dbReference type="Rhea" id="RHEA-COMP:11604"/>
        <dbReference type="ChEBI" id="CHEBI:15378"/>
        <dbReference type="ChEBI" id="CHEBI:29999"/>
        <dbReference type="ChEBI" id="CHEBI:30616"/>
        <dbReference type="ChEBI" id="CHEBI:83421"/>
        <dbReference type="ChEBI" id="CHEBI:456216"/>
        <dbReference type="EC" id="2.7.11.1"/>
    </reaction>
</comment>
<organism evidence="15 16">
    <name type="scientific">Mycena pura</name>
    <dbReference type="NCBI Taxonomy" id="153505"/>
    <lineage>
        <taxon>Eukaryota</taxon>
        <taxon>Fungi</taxon>
        <taxon>Dikarya</taxon>
        <taxon>Basidiomycota</taxon>
        <taxon>Agaricomycotina</taxon>
        <taxon>Agaricomycetes</taxon>
        <taxon>Agaricomycetidae</taxon>
        <taxon>Agaricales</taxon>
        <taxon>Marasmiineae</taxon>
        <taxon>Mycenaceae</taxon>
        <taxon>Mycena</taxon>
    </lineage>
</organism>
<evidence type="ECO:0000256" key="6">
    <source>
        <dbReference type="ARBA" id="ARBA00022679"/>
    </source>
</evidence>
<dbReference type="GO" id="GO:0005935">
    <property type="term" value="C:cellular bud neck"/>
    <property type="evidence" value="ECO:0007669"/>
    <property type="project" value="UniProtKB-SubCell"/>
</dbReference>
<accession>A0AAD6YN77</accession>
<dbReference type="InterPro" id="IPR000719">
    <property type="entry name" value="Prot_kinase_dom"/>
</dbReference>
<evidence type="ECO:0000256" key="12">
    <source>
        <dbReference type="PROSITE-ProRule" id="PRU10141"/>
    </source>
</evidence>
<feature type="compositionally biased region" description="Polar residues" evidence="13">
    <location>
        <begin position="564"/>
        <end position="576"/>
    </location>
</feature>
<feature type="domain" description="Protein kinase" evidence="14">
    <location>
        <begin position="25"/>
        <end position="287"/>
    </location>
</feature>
<dbReference type="Gene3D" id="1.10.510.10">
    <property type="entry name" value="Transferase(Phosphotransferase) domain 1"/>
    <property type="match status" value="1"/>
</dbReference>
<gene>
    <name evidence="15" type="ORF">GGX14DRAFT_425332</name>
</gene>
<dbReference type="GO" id="GO:0005524">
    <property type="term" value="F:ATP binding"/>
    <property type="evidence" value="ECO:0007669"/>
    <property type="project" value="UniProtKB-UniRule"/>
</dbReference>